<gene>
    <name evidence="1" type="ORF">CLVI_08740</name>
</gene>
<organism evidence="1 2">
    <name type="scientific">Clostridium vincentii</name>
    <dbReference type="NCBI Taxonomy" id="52704"/>
    <lineage>
        <taxon>Bacteria</taxon>
        <taxon>Bacillati</taxon>
        <taxon>Bacillota</taxon>
        <taxon>Clostridia</taxon>
        <taxon>Eubacteriales</taxon>
        <taxon>Clostridiaceae</taxon>
        <taxon>Clostridium</taxon>
    </lineage>
</organism>
<keyword evidence="2" id="KW-1185">Reference proteome</keyword>
<protein>
    <submittedName>
        <fullName evidence="1">Uncharacterized protein</fullName>
    </submittedName>
</protein>
<accession>A0A2T0BIC2</accession>
<dbReference type="Proteomes" id="UP000239471">
    <property type="component" value="Unassembled WGS sequence"/>
</dbReference>
<reference evidence="1 2" key="1">
    <citation type="submission" date="2018-03" db="EMBL/GenBank/DDBJ databases">
        <title>Genome sequence of Clostridium vincentii DSM 10228.</title>
        <authorList>
            <person name="Poehlein A."/>
            <person name="Daniel R."/>
        </authorList>
    </citation>
    <scope>NUCLEOTIDE SEQUENCE [LARGE SCALE GENOMIC DNA]</scope>
    <source>
        <strain evidence="1 2">DSM 10228</strain>
    </source>
</reference>
<dbReference type="AlphaFoldDB" id="A0A2T0BIC2"/>
<evidence type="ECO:0000313" key="1">
    <source>
        <dbReference type="EMBL" id="PRR83624.1"/>
    </source>
</evidence>
<name>A0A2T0BIC2_9CLOT</name>
<dbReference type="EMBL" id="PVXQ01000006">
    <property type="protein sequence ID" value="PRR83624.1"/>
    <property type="molecule type" value="Genomic_DNA"/>
</dbReference>
<proteinExistence type="predicted"/>
<evidence type="ECO:0000313" key="2">
    <source>
        <dbReference type="Proteomes" id="UP000239471"/>
    </source>
</evidence>
<comment type="caution">
    <text evidence="1">The sequence shown here is derived from an EMBL/GenBank/DDBJ whole genome shotgun (WGS) entry which is preliminary data.</text>
</comment>
<sequence length="31" mass="3310">MEERKGVILGQTLMFVGEIGLRVGMGGMGWG</sequence>